<dbReference type="AlphaFoldDB" id="A0A2Z6B0R2"/>
<dbReference type="InterPro" id="IPR025577">
    <property type="entry name" value="FlxA"/>
</dbReference>
<keyword evidence="1" id="KW-0175">Coiled coil</keyword>
<feature type="region of interest" description="Disordered" evidence="2">
    <location>
        <begin position="136"/>
        <end position="155"/>
    </location>
</feature>
<gene>
    <name evidence="3" type="ORF">DFE_2365</name>
</gene>
<sequence>MPSISLDAMLDAALSFTMGKKQEPVVAKPVEESTGDPMRDYVIELSETAKKLAAEDNPFDNLLNKAGLGGGSGDTSEDEGTSIIDQLKERIQQLQDEISEIQSSDLSAEEKQQQLALKQSELAQLQSQLQQLYDDQQGAGAQVGGSSFMNTGSLT</sequence>
<dbReference type="Proteomes" id="UP000269883">
    <property type="component" value="Chromosome"/>
</dbReference>
<dbReference type="RefSeq" id="WP_126379773.1">
    <property type="nucleotide sequence ID" value="NZ_AP017378.1"/>
</dbReference>
<evidence type="ECO:0000256" key="2">
    <source>
        <dbReference type="SAM" id="MobiDB-lite"/>
    </source>
</evidence>
<protein>
    <submittedName>
        <fullName evidence="3">Uncharacterized protein</fullName>
    </submittedName>
</protein>
<accession>A0A2Z6B0R2</accession>
<evidence type="ECO:0000256" key="1">
    <source>
        <dbReference type="SAM" id="Coils"/>
    </source>
</evidence>
<proteinExistence type="predicted"/>
<evidence type="ECO:0000313" key="4">
    <source>
        <dbReference type="Proteomes" id="UP000269883"/>
    </source>
</evidence>
<evidence type="ECO:0000313" key="3">
    <source>
        <dbReference type="EMBL" id="BBD09091.1"/>
    </source>
</evidence>
<dbReference type="Pfam" id="PF14282">
    <property type="entry name" value="FlxA"/>
    <property type="match status" value="1"/>
</dbReference>
<feature type="coiled-coil region" evidence="1">
    <location>
        <begin position="77"/>
        <end position="135"/>
    </location>
</feature>
<dbReference type="KEGG" id="dfl:DFE_2365"/>
<reference evidence="3 4" key="1">
    <citation type="journal article" date="2018" name="Sci. Adv.">
        <title>Multi-heme cytochromes provide a pathway for survival in energy-limited environments.</title>
        <authorList>
            <person name="Deng X."/>
            <person name="Dohmae N."/>
            <person name="Nealson K.H."/>
            <person name="Hashimoto K."/>
            <person name="Okamoto A."/>
        </authorList>
    </citation>
    <scope>NUCLEOTIDE SEQUENCE [LARGE SCALE GENOMIC DNA]</scope>
    <source>
        <strain evidence="3 4">IS5</strain>
    </source>
</reference>
<dbReference type="EMBL" id="AP017378">
    <property type="protein sequence ID" value="BBD09091.1"/>
    <property type="molecule type" value="Genomic_DNA"/>
</dbReference>
<name>A0A2Z6B0R2_9BACT</name>
<keyword evidence="4" id="KW-1185">Reference proteome</keyword>
<organism evidence="3 4">
    <name type="scientific">Desulfovibrio ferrophilus</name>
    <dbReference type="NCBI Taxonomy" id="241368"/>
    <lineage>
        <taxon>Bacteria</taxon>
        <taxon>Pseudomonadati</taxon>
        <taxon>Thermodesulfobacteriota</taxon>
        <taxon>Desulfovibrionia</taxon>
        <taxon>Desulfovibrionales</taxon>
        <taxon>Desulfovibrionaceae</taxon>
        <taxon>Desulfovibrio</taxon>
    </lineage>
</organism>